<accession>A0A4D6E3W6</accession>
<keyword evidence="2" id="KW-1185">Reference proteome</keyword>
<evidence type="ECO:0000313" key="2">
    <source>
        <dbReference type="Proteomes" id="UP000297158"/>
    </source>
</evidence>
<evidence type="ECO:0000313" key="1">
    <source>
        <dbReference type="EMBL" id="QBZ73357.1"/>
    </source>
</evidence>
<gene>
    <name evidence="1" type="primary">43</name>
    <name evidence="1" type="ORF">SEA_REMUSLOOPIN_43</name>
</gene>
<name>A0A4D6E3W6_9CAUD</name>
<reference evidence="1 2" key="1">
    <citation type="submission" date="2019-03" db="EMBL/GenBank/DDBJ databases">
        <authorList>
            <person name="Ludwig S."/>
            <person name="Saikali A."/>
            <person name="Addai K."/>
            <person name="Agarwal S."/>
            <person name="Ahmad I.M."/>
            <person name="Alumyar Y.S."/>
            <person name="An J."/>
            <person name="Antar T.E."/>
            <person name="Antony V."/>
            <person name="Arvin L.E."/>
            <person name="Atanasoff K.E."/>
            <person name="Ati R."/>
            <person name="Batista A."/>
            <person name="Bembuh M.L."/>
            <person name="Bhardvaj T.B."/>
            <person name="Brown C.J."/>
            <person name="Butt S.T."/>
            <person name="Cahn D."/>
            <person name="Canales I.-I."/>
            <person name="Carr K."/>
            <person name="Chen K.Z."/>
            <person name="Chen M."/>
            <person name="Chigurupati S."/>
            <person name="Chou C."/>
            <person name="Chung C.S."/>
            <person name="Cole S.T."/>
            <person name="Colson C.L."/>
            <person name="Dent D.M."/>
            <person name="Djiogo E.M."/>
            <person name="Domrachev B.M."/>
            <person name="Dwivedi J."/>
            <person name="Ehsani C."/>
            <person name="Essien U.A."/>
            <person name="Fakhar A."/>
            <person name="Flood S.H."/>
            <person name="Furletti G."/>
            <person name="Gebreegziabher M."/>
            <person name="Goralski S.M."/>
            <person name="Gruver-Williams A."/>
            <person name="Guldan M.L."/>
            <person name="Gurung S."/>
            <person name="Heo K."/>
            <person name="John R.A."/>
            <person name="Kabir L."/>
            <person name="Kaira H."/>
            <person name="Kane M.S."/>
            <person name="Karanja M."/>
            <person name="Karley A.N."/>
            <person name="Kelleher J."/>
            <person name="Khan A.M."/>
            <person name="Khan A."/>
            <person name="Kharel S."/>
            <person name="Kidane M."/>
            <person name="Konanur P."/>
            <person name="Kuo N.K."/>
            <person name="Kyaw G."/>
            <person name="Lahijan N."/>
            <person name="Lamm D.N."/>
            <person name="Lance S.V."/>
            <person name="Le C."/>
            <person name="Lee C.H."/>
            <person name="Leka D."/>
            <person name="Li C."/>
            <person name="Lim S.Y."/>
            <person name="Lo J."/>
            <person name="Mahaney V.M."/>
            <person name="Mangukiya A."/>
            <person name="Mani D."/>
            <person name="Mariano P."/>
            <person name="Markward M.L."/>
            <person name="Mbaekwe U."/>
            <person name="Mcgowan H."/>
            <person name="Mcnamara A."/>
            <person name="Mebrahtu S."/>
            <person name="Mohamed A."/>
            <person name="Mohamed M.E."/>
            <person name="Muntaka F."/>
            <person name="Naqvi T."/>
            <person name="Nengel A.M."/>
            <person name="Neupane S."/>
            <person name="Nguyen J."/>
            <person name="Nguyen J."/>
            <person name="Nwoji I.C."/>
            <person name="O'Brien T."/>
            <person name="Okusolubo T.A."/>
            <person name="Paek J."/>
            <person name="Pandithakoralag H."/>
            <person name="Parsa S."/>
            <person name="Perry C."/>
            <person name="Petrie C.R."/>
            <person name="Poteshman G.A."/>
            <person name="Quiros D."/>
            <person name="Rana S."/>
            <person name="Reister J."/>
            <person name="Reyes E."/>
            <person name="Riaz H.S."/>
            <person name="Roach T.L."/>
            <person name="Scalsky R."/>
            <person name="Schultz J.A."/>
            <person name="Scott C.F."/>
            <person name="Sekira M.D."/>
            <person name="Shee C.S."/>
            <person name="Shultz P."/>
            <person name="Siarez J.A."/>
            <person name="Simpson A.L."/>
            <person name="Singh S."/>
            <person name="Smith F.R."/>
            <person name="Smith S.A."/>
            <person name="Sobers S."/>
            <person name="Sobowale A.O."/>
            <person name="Somoza K.A."/>
            <person name="Song M."/>
            <person name="Spence R.N."/>
            <person name="Spruill R.A."/>
            <person name="Subedi A."/>
            <person name="Taj A.B."/>
            <person name="Thomas J."/>
            <person name="Todd J.C."/>
            <person name="Tran T."/>
            <person name="Varghese J."/>
            <person name="Vartanian E."/>
            <person name="Vega A."/>
            <person name="Vong A."/>
            <person name="Wachhaus L.E."/>
            <person name="Walter A.J."/>
            <person name="Wessel M.E."/>
            <person name="Azam A.M."/>
            <person name="Blocker D."/>
            <person name="Naeem N.-U.-A."/>
            <person name="Patel R."/>
            <person name="Shakarov P."/>
            <person name="Xie C.L."/>
            <person name="Zolnerowich N."/>
            <person name="Correa-Mendez M."/>
            <person name="Fabian M."/>
            <person name="Fishbein J."/>
            <person name="Harkles L."/>
            <person name="Reger N."/>
            <person name="Saleh S."/>
            <person name="Erill I."/>
            <person name="Caruso S.M."/>
            <person name="Garlena R.A."/>
            <person name="Russell D.A."/>
            <person name="Pope W.H."/>
            <person name="Jacobs-Sera D."/>
            <person name="Hatfull G.F."/>
        </authorList>
    </citation>
    <scope>NUCLEOTIDE SEQUENCE [LARGE SCALE GENOMIC DNA]</scope>
</reference>
<proteinExistence type="predicted"/>
<organism evidence="1 2">
    <name type="scientific">Streptomyces phage RemusLoopin</name>
    <dbReference type="NCBI Taxonomy" id="2562346"/>
    <lineage>
        <taxon>Viruses</taxon>
        <taxon>Duplodnaviria</taxon>
        <taxon>Heunggongvirae</taxon>
        <taxon>Uroviricota</taxon>
        <taxon>Caudoviricetes</taxon>
        <taxon>Colingsworthviridae</taxon>
        <taxon>Sebastisaurusvirus</taxon>
        <taxon>Sebastisaurusvirus remusloopin</taxon>
    </lineage>
</organism>
<dbReference type="EMBL" id="MK686068">
    <property type="protein sequence ID" value="QBZ73357.1"/>
    <property type="molecule type" value="Genomic_DNA"/>
</dbReference>
<dbReference type="Proteomes" id="UP000297158">
    <property type="component" value="Segment"/>
</dbReference>
<sequence>MANEKPNPFLTLSPAAVDVLDDMADHWADRDRHGELVNELTYGPKKIEAFSELHALISEAWKARVNYRNVEESNA</sequence>
<protein>
    <submittedName>
        <fullName evidence="1">Uncharacterized protein</fullName>
    </submittedName>
</protein>